<dbReference type="EMBL" id="SJPF01000006">
    <property type="protein sequence ID" value="TWT29851.1"/>
    <property type="molecule type" value="Genomic_DNA"/>
</dbReference>
<dbReference type="Gene3D" id="3.30.200.20">
    <property type="entry name" value="Phosphorylase Kinase, domain 1"/>
    <property type="match status" value="1"/>
</dbReference>
<dbReference type="GO" id="GO:0016301">
    <property type="term" value="F:kinase activity"/>
    <property type="evidence" value="ECO:0007669"/>
    <property type="project" value="UniProtKB-KW"/>
</dbReference>
<keyword evidence="2" id="KW-0418">Kinase</keyword>
<organism evidence="2 3">
    <name type="scientific">Blastopirellula retiformator</name>
    <dbReference type="NCBI Taxonomy" id="2527970"/>
    <lineage>
        <taxon>Bacteria</taxon>
        <taxon>Pseudomonadati</taxon>
        <taxon>Planctomycetota</taxon>
        <taxon>Planctomycetia</taxon>
        <taxon>Pirellulales</taxon>
        <taxon>Pirellulaceae</taxon>
        <taxon>Blastopirellula</taxon>
    </lineage>
</organism>
<dbReference type="OrthoDB" id="283096at2"/>
<dbReference type="AlphaFoldDB" id="A0A5C5UU17"/>
<dbReference type="InterPro" id="IPR011009">
    <property type="entry name" value="Kinase-like_dom_sf"/>
</dbReference>
<dbReference type="Proteomes" id="UP000318878">
    <property type="component" value="Unassembled WGS sequence"/>
</dbReference>
<keyword evidence="2" id="KW-0808">Transferase</keyword>
<name>A0A5C5UU17_9BACT</name>
<sequence>MFGKPEHEQIVAINDRNLAAKSQLSRFSEVCARSLQLVPLGSAGGFSGGAIWRVETEDRRYALRLWPRETTMSRLSFVHSLQRQWREANLKFIPSLFTTKEGDSFAKSALGFWELAEWMPGEPPDPGAISPPQLDAVVAALAAIHNATRSTATLDTSPGLGQRLEMLTRWQATDFAQIERQIEQVGWPEFAARARETLALFPHLASPIRDELSAAAKAPLPLQECLRDIHSDHIFLTGAFVTGVIDFGAVRRESCAGDLARLCGSLFENDRTGWDDFLTRYERHRPLLPAERRAIATFDRSAALLTGLQWIEWIAVEKRSFPQPEVVLNRLDISLRRMRFLLK</sequence>
<keyword evidence="3" id="KW-1185">Reference proteome</keyword>
<evidence type="ECO:0000313" key="3">
    <source>
        <dbReference type="Proteomes" id="UP000318878"/>
    </source>
</evidence>
<dbReference type="SUPFAM" id="SSF56112">
    <property type="entry name" value="Protein kinase-like (PK-like)"/>
    <property type="match status" value="1"/>
</dbReference>
<dbReference type="Gene3D" id="3.90.1200.10">
    <property type="match status" value="1"/>
</dbReference>
<dbReference type="Pfam" id="PF01636">
    <property type="entry name" value="APH"/>
    <property type="match status" value="1"/>
</dbReference>
<feature type="domain" description="Aminoglycoside phosphotransferase" evidence="1">
    <location>
        <begin position="52"/>
        <end position="282"/>
    </location>
</feature>
<protein>
    <submittedName>
        <fullName evidence="2">Homoserine kinase</fullName>
    </submittedName>
</protein>
<reference evidence="2 3" key="1">
    <citation type="submission" date="2019-02" db="EMBL/GenBank/DDBJ databases">
        <title>Deep-cultivation of Planctomycetes and their phenomic and genomic characterization uncovers novel biology.</title>
        <authorList>
            <person name="Wiegand S."/>
            <person name="Jogler M."/>
            <person name="Boedeker C."/>
            <person name="Pinto D."/>
            <person name="Vollmers J."/>
            <person name="Rivas-Marin E."/>
            <person name="Kohn T."/>
            <person name="Peeters S.H."/>
            <person name="Heuer A."/>
            <person name="Rast P."/>
            <person name="Oberbeckmann S."/>
            <person name="Bunk B."/>
            <person name="Jeske O."/>
            <person name="Meyerdierks A."/>
            <person name="Storesund J.E."/>
            <person name="Kallscheuer N."/>
            <person name="Luecker S."/>
            <person name="Lage O.M."/>
            <person name="Pohl T."/>
            <person name="Merkel B.J."/>
            <person name="Hornburger P."/>
            <person name="Mueller R.-W."/>
            <person name="Bruemmer F."/>
            <person name="Labrenz M."/>
            <person name="Spormann A.M."/>
            <person name="Op Den Camp H."/>
            <person name="Overmann J."/>
            <person name="Amann R."/>
            <person name="Jetten M.S.M."/>
            <person name="Mascher T."/>
            <person name="Medema M.H."/>
            <person name="Devos D.P."/>
            <person name="Kaster A.-K."/>
            <person name="Ovreas L."/>
            <person name="Rohde M."/>
            <person name="Galperin M.Y."/>
            <person name="Jogler C."/>
        </authorList>
    </citation>
    <scope>NUCLEOTIDE SEQUENCE [LARGE SCALE GENOMIC DNA]</scope>
    <source>
        <strain evidence="2 3">Enr8</strain>
    </source>
</reference>
<evidence type="ECO:0000313" key="2">
    <source>
        <dbReference type="EMBL" id="TWT29851.1"/>
    </source>
</evidence>
<gene>
    <name evidence="2" type="ORF">Enr8_45070</name>
</gene>
<evidence type="ECO:0000259" key="1">
    <source>
        <dbReference type="Pfam" id="PF01636"/>
    </source>
</evidence>
<proteinExistence type="predicted"/>
<comment type="caution">
    <text evidence="2">The sequence shown here is derived from an EMBL/GenBank/DDBJ whole genome shotgun (WGS) entry which is preliminary data.</text>
</comment>
<accession>A0A5C5UU17</accession>
<dbReference type="InterPro" id="IPR002575">
    <property type="entry name" value="Aminoglycoside_PTrfase"/>
</dbReference>